<dbReference type="InterPro" id="IPR036866">
    <property type="entry name" value="RibonucZ/Hydroxyglut_hydro"/>
</dbReference>
<gene>
    <name evidence="25" type="ORF">OFUS_LOCUS19002</name>
</gene>
<dbReference type="Gene3D" id="3.60.15.10">
    <property type="entry name" value="Ribonuclease Z/Hydroxyacylglutathione hydrolase-like"/>
    <property type="match status" value="2"/>
</dbReference>
<feature type="domain" description="tRNase Z endonuclease" evidence="24">
    <location>
        <begin position="111"/>
        <end position="159"/>
    </location>
</feature>
<comment type="caution">
    <text evidence="25">The sequence shown here is derived from an EMBL/GenBank/DDBJ whole genome shotgun (WGS) entry which is preliminary data.</text>
</comment>
<evidence type="ECO:0000256" key="13">
    <source>
        <dbReference type="ARBA" id="ARBA00022801"/>
    </source>
</evidence>
<dbReference type="GO" id="GO:0005634">
    <property type="term" value="C:nucleus"/>
    <property type="evidence" value="ECO:0007669"/>
    <property type="project" value="UniProtKB-SubCell"/>
</dbReference>
<evidence type="ECO:0000259" key="24">
    <source>
        <dbReference type="Pfam" id="PF13691"/>
    </source>
</evidence>
<dbReference type="EC" id="3.1.26.11" evidence="6"/>
<comment type="cofactor">
    <cofactor evidence="2">
        <name>Zn(2+)</name>
        <dbReference type="ChEBI" id="CHEBI:29105"/>
    </cofactor>
</comment>
<evidence type="ECO:0000256" key="9">
    <source>
        <dbReference type="ARBA" id="ARBA00022694"/>
    </source>
</evidence>
<evidence type="ECO:0000256" key="4">
    <source>
        <dbReference type="ARBA" id="ARBA00004305"/>
    </source>
</evidence>
<evidence type="ECO:0000256" key="8">
    <source>
        <dbReference type="ARBA" id="ARBA00022553"/>
    </source>
</evidence>
<proteinExistence type="inferred from homology"/>
<dbReference type="CDD" id="cd07718">
    <property type="entry name" value="RNaseZ_ELAC1_ELAC2-C-term-like_MBL-fold"/>
    <property type="match status" value="1"/>
</dbReference>
<dbReference type="InterPro" id="IPR047151">
    <property type="entry name" value="RNZ2-like"/>
</dbReference>
<dbReference type="EMBL" id="CAIIXF020000009">
    <property type="protein sequence ID" value="CAH1794270.1"/>
    <property type="molecule type" value="Genomic_DNA"/>
</dbReference>
<organism evidence="25 26">
    <name type="scientific">Owenia fusiformis</name>
    <name type="common">Polychaete worm</name>
    <dbReference type="NCBI Taxonomy" id="6347"/>
    <lineage>
        <taxon>Eukaryota</taxon>
        <taxon>Metazoa</taxon>
        <taxon>Spiralia</taxon>
        <taxon>Lophotrochozoa</taxon>
        <taxon>Annelida</taxon>
        <taxon>Polychaeta</taxon>
        <taxon>Sedentaria</taxon>
        <taxon>Canalipalpata</taxon>
        <taxon>Sabellida</taxon>
        <taxon>Oweniida</taxon>
        <taxon>Oweniidae</taxon>
        <taxon>Owenia</taxon>
    </lineage>
</organism>
<evidence type="ECO:0000256" key="17">
    <source>
        <dbReference type="ARBA" id="ARBA00023242"/>
    </source>
</evidence>
<dbReference type="Proteomes" id="UP000749559">
    <property type="component" value="Unassembled WGS sequence"/>
</dbReference>
<evidence type="ECO:0000313" key="26">
    <source>
        <dbReference type="Proteomes" id="UP000749559"/>
    </source>
</evidence>
<evidence type="ECO:0000256" key="5">
    <source>
        <dbReference type="ARBA" id="ARBA00007823"/>
    </source>
</evidence>
<keyword evidence="10" id="KW-0540">Nuclease</keyword>
<dbReference type="SUPFAM" id="SSF56281">
    <property type="entry name" value="Metallo-hydrolase/oxidoreductase"/>
    <property type="match status" value="2"/>
</dbReference>
<dbReference type="Pfam" id="PF13691">
    <property type="entry name" value="Lactamase_B_4"/>
    <property type="match status" value="1"/>
</dbReference>
<keyword evidence="12" id="KW-0255">Endonuclease</keyword>
<sequence length="911" mass="103132">NVQLPVVGLPQFSSLSDVFMNIYGILSSYIVRTRPHLYRLYSKNSKSHPTRRLQELLISMKKSEEKKSETAALKNISLKHVNYKKKRGAFPPPSHIELLVLGNGTRGNPRSLLVITPHTRYLFNCGESTQRICYEYKNLKVSRIEHAFITYKSWENLGGLLGMCLSLADMKVPNFTFHGPPDVEKIITESRGFAPIAHMDIVKKELRHGPFTDPGLHVQYVPIYCEDSQINTCSEQKQKEQTISTKADHEIEIKADSLQGKEQSSSNSVKCEDEVVTVSRGKDHQSDVTEVVDVTTDSDVGGKDDQSLKDMRDVTVAYICTPHQKQRSVDVDKCMQLNFPMGPHIRDLKDGKTVTLPDGRVIHPDDILSPDSPSVPFIVLECPKEDFLDAFLKNEDLKKYQIGGDVAAAVVVHMSPSRIVQHPKYQQFMNSFPKSTQHLLLDGSGTEVSGIGVYKLQSLLNMMDERIFPLLPHQCDISTASSTKLNSTDNVTVGDCGHRYHIRPHTGFDRDCCPVIENEVYKQEVRDQPGFDALFNKTLSLLGAHPRDTTINREYPEIVFLGTGSAVPNKARNVSAILVHMSKEQTILLDSGEGTAGQIYRHYANKANSVLRRLSCLYVSHMHADHHLGLITLVKARKEAFKEKNKDVTPLLIVGPWNLRRWFNSVHYNIEHLKWDVKVLPLQEMVEGSDAYNQDTRMQLQQLLNLEKFETTEVVHCRNAFGSSFTHKDGWKLCYSGDTMPCESLVDIGKECDILIHEATMEDDLVKEAKFKRHSTTSQAIDIGRKMKAKFTILTHFSQRYAKIPLFSEKFSEHVGIAFDNMKVTPNDLTVLPHFKSALTGIFAEHVEEMEEKKAKRQVKRERDAAIFEIQREAKILKTQKDIAVTKIATDNKSVDIKANANKNVTEHFKK</sequence>
<evidence type="ECO:0000256" key="10">
    <source>
        <dbReference type="ARBA" id="ARBA00022722"/>
    </source>
</evidence>
<comment type="catalytic activity">
    <reaction evidence="1">
        <text>Endonucleolytic cleavage of RNA, removing extra 3' nucleotides from tRNA precursor, generating 3' termini of tRNAs. A 3'-hydroxy group is left at the tRNA terminus and a 5'-phosphoryl group is left at the trailer molecule.</text>
        <dbReference type="EC" id="3.1.26.11"/>
    </reaction>
</comment>
<dbReference type="GO" id="GO:1990180">
    <property type="term" value="P:mitochondrial tRNA 3'-end processing"/>
    <property type="evidence" value="ECO:0007669"/>
    <property type="project" value="TreeGrafter"/>
</dbReference>
<evidence type="ECO:0000256" key="2">
    <source>
        <dbReference type="ARBA" id="ARBA00001947"/>
    </source>
</evidence>
<keyword evidence="11" id="KW-0479">Metal-binding</keyword>
<dbReference type="GO" id="GO:0042781">
    <property type="term" value="F:3'-tRNA processing endoribonuclease activity"/>
    <property type="evidence" value="ECO:0007669"/>
    <property type="project" value="UniProtKB-EC"/>
</dbReference>
<name>A0A8J1U405_OWEFU</name>
<evidence type="ECO:0000313" key="25">
    <source>
        <dbReference type="EMBL" id="CAH1794270.1"/>
    </source>
</evidence>
<evidence type="ECO:0000256" key="16">
    <source>
        <dbReference type="ARBA" id="ARBA00023128"/>
    </source>
</evidence>
<keyword evidence="26" id="KW-1185">Reference proteome</keyword>
<comment type="subcellular location">
    <subcellularLocation>
        <location evidence="4">Mitochondrion matrix</location>
    </subcellularLocation>
    <subcellularLocation>
        <location evidence="3">Nucleus</location>
    </subcellularLocation>
</comment>
<feature type="non-terminal residue" evidence="25">
    <location>
        <position position="911"/>
    </location>
</feature>
<evidence type="ECO:0000256" key="21">
    <source>
        <dbReference type="ARBA" id="ARBA00032616"/>
    </source>
</evidence>
<dbReference type="InterPro" id="IPR027794">
    <property type="entry name" value="tRNase_Z_dom"/>
</dbReference>
<comment type="similarity">
    <text evidence="5">Belongs to the RNase Z family.</text>
</comment>
<reference evidence="25" key="1">
    <citation type="submission" date="2022-03" db="EMBL/GenBank/DDBJ databases">
        <authorList>
            <person name="Martin C."/>
        </authorList>
    </citation>
    <scope>NUCLEOTIDE SEQUENCE</scope>
</reference>
<dbReference type="AlphaFoldDB" id="A0A8J1U405"/>
<keyword evidence="17" id="KW-0539">Nucleus</keyword>
<dbReference type="FunFam" id="3.60.15.10:FF:000014">
    <property type="entry name" value="Zinc phosphodiesterase ELAC protein 2"/>
    <property type="match status" value="1"/>
</dbReference>
<keyword evidence="13" id="KW-0378">Hydrolase</keyword>
<evidence type="ECO:0000256" key="3">
    <source>
        <dbReference type="ARBA" id="ARBA00004123"/>
    </source>
</evidence>
<dbReference type="Pfam" id="PF23023">
    <property type="entry name" value="Anti-Pycsar_Apyc1"/>
    <property type="match status" value="1"/>
</dbReference>
<dbReference type="PANTHER" id="PTHR12553:SF49">
    <property type="entry name" value="ZINC PHOSPHODIESTERASE ELAC PROTEIN 2"/>
    <property type="match status" value="1"/>
</dbReference>
<comment type="function">
    <text evidence="22">Zinc phosphodiesterase, which displays mitochondrial tRNA 3'-processing endonuclease activity. Involved in tRNA maturation, by removing a 3'-trailer from precursor tRNA. Associates with mitochondrial DNA complexes at the nucleoids to initiate RNA processing and ribosome assembly.</text>
</comment>
<evidence type="ECO:0000256" key="7">
    <source>
        <dbReference type="ARBA" id="ARBA00013357"/>
    </source>
</evidence>
<protein>
    <recommendedName>
        <fullName evidence="7">Zinc phosphodiesterase ELAC protein 2</fullName>
        <ecNumber evidence="6">3.1.26.11</ecNumber>
    </recommendedName>
    <alternativeName>
        <fullName evidence="21">ElaC homolog protein 2</fullName>
    </alternativeName>
    <alternativeName>
        <fullName evidence="19">Ribonuclease Z 2</fullName>
    </alternativeName>
    <alternativeName>
        <fullName evidence="20">tRNA 3 endonuclease 2</fullName>
    </alternativeName>
    <alternativeName>
        <fullName evidence="18">tRNase Z 2</fullName>
    </alternativeName>
</protein>
<evidence type="ECO:0000256" key="20">
    <source>
        <dbReference type="ARBA" id="ARBA00032104"/>
    </source>
</evidence>
<evidence type="ECO:0000256" key="23">
    <source>
        <dbReference type="ARBA" id="ARBA00047136"/>
    </source>
</evidence>
<evidence type="ECO:0000256" key="11">
    <source>
        <dbReference type="ARBA" id="ARBA00022723"/>
    </source>
</evidence>
<keyword evidence="15" id="KW-0809">Transit peptide</keyword>
<dbReference type="GO" id="GO:0042645">
    <property type="term" value="C:mitochondrial nucleoid"/>
    <property type="evidence" value="ECO:0007669"/>
    <property type="project" value="UniProtKB-ARBA"/>
</dbReference>
<evidence type="ECO:0000256" key="14">
    <source>
        <dbReference type="ARBA" id="ARBA00022833"/>
    </source>
</evidence>
<evidence type="ECO:0000256" key="1">
    <source>
        <dbReference type="ARBA" id="ARBA00000402"/>
    </source>
</evidence>
<comment type="subunit">
    <text evidence="23">Homodimer. Interacts with PTCD1.</text>
</comment>
<evidence type="ECO:0000256" key="22">
    <source>
        <dbReference type="ARBA" id="ARBA00046098"/>
    </source>
</evidence>
<keyword evidence="14" id="KW-0862">Zinc</keyword>
<evidence type="ECO:0000256" key="18">
    <source>
        <dbReference type="ARBA" id="ARBA00030689"/>
    </source>
</evidence>
<keyword evidence="9" id="KW-0819">tRNA processing</keyword>
<evidence type="ECO:0000256" key="15">
    <source>
        <dbReference type="ARBA" id="ARBA00022946"/>
    </source>
</evidence>
<evidence type="ECO:0000256" key="19">
    <source>
        <dbReference type="ARBA" id="ARBA00030729"/>
    </source>
</evidence>
<accession>A0A8J1U405</accession>
<evidence type="ECO:0000256" key="6">
    <source>
        <dbReference type="ARBA" id="ARBA00012477"/>
    </source>
</evidence>
<evidence type="ECO:0000256" key="12">
    <source>
        <dbReference type="ARBA" id="ARBA00022759"/>
    </source>
</evidence>
<dbReference type="OrthoDB" id="527344at2759"/>
<dbReference type="GO" id="GO:0046872">
    <property type="term" value="F:metal ion binding"/>
    <property type="evidence" value="ECO:0007669"/>
    <property type="project" value="UniProtKB-KW"/>
</dbReference>
<keyword evidence="16" id="KW-0496">Mitochondrion</keyword>
<dbReference type="PANTHER" id="PTHR12553">
    <property type="entry name" value="ZINC PHOSPHODIESTERASE ELAC PROTEIN 2"/>
    <property type="match status" value="1"/>
</dbReference>
<keyword evidence="8" id="KW-0597">Phosphoprotein</keyword>